<keyword evidence="5" id="KW-0009">Actin-binding</keyword>
<organism evidence="11 12">
    <name type="scientific">Heterostelium pallidum (strain ATCC 26659 / Pp 5 / PN500)</name>
    <name type="common">Cellular slime mold</name>
    <name type="synonym">Polysphondylium pallidum</name>
    <dbReference type="NCBI Taxonomy" id="670386"/>
    <lineage>
        <taxon>Eukaryota</taxon>
        <taxon>Amoebozoa</taxon>
        <taxon>Evosea</taxon>
        <taxon>Eumycetozoa</taxon>
        <taxon>Dictyostelia</taxon>
        <taxon>Acytosteliales</taxon>
        <taxon>Acytosteliaceae</taxon>
        <taxon>Heterostelium</taxon>
    </lineage>
</organism>
<comment type="similarity">
    <text evidence="3">Belongs to the Ena/VASP family.</text>
</comment>
<feature type="compositionally biased region" description="Low complexity" evidence="9">
    <location>
        <begin position="236"/>
        <end position="250"/>
    </location>
</feature>
<sequence length="382" mass="39820">EVHILVGRAQVFTYSAGTNNWVPSSQHPATLLLYHHQTNNTYRIIARGFEDPNVILINFSITKEVTYKLASANFHTFSDQRTHYGINFSTKEEADQFGSGFENVLKQLKSGQSPPQPPPPSYPASQPVQQQQPPQMQLPPQINKPAASAPPQMPVPVRPQSTILNKPPAPPAGPPAPPAAPPAPKPPAPPAAPPPPAVSGGGGGGGRSGLLSSIEGFSKNGLKKTVTVDKSSPLIGNNNASTPAPAPSSGGAAGGGGAPKAMMPMGGGGGNIMAEAMAKRAAMKKTAAPKEDHTPPAPAPVKEQPPPPVKEPKPAPVTASKPKPPPTMGRPSLSPSASPSSTASTPSALSDDMLTLKEEILAEFRRELQKFKEEILDAIRNR</sequence>
<feature type="compositionally biased region" description="Low complexity" evidence="9">
    <location>
        <begin position="331"/>
        <end position="350"/>
    </location>
</feature>
<feature type="coiled-coil region" evidence="8">
    <location>
        <begin position="354"/>
        <end position="381"/>
    </location>
</feature>
<feature type="compositionally biased region" description="Low complexity" evidence="9">
    <location>
        <begin position="123"/>
        <end position="141"/>
    </location>
</feature>
<dbReference type="EMBL" id="ADBJ01000008">
    <property type="protein sequence ID" value="EFA84533.1"/>
    <property type="molecule type" value="Genomic_DNA"/>
</dbReference>
<evidence type="ECO:0000313" key="11">
    <source>
        <dbReference type="EMBL" id="EFA84533.1"/>
    </source>
</evidence>
<dbReference type="Pfam" id="PF00568">
    <property type="entry name" value="WH1"/>
    <property type="match status" value="1"/>
</dbReference>
<feature type="compositionally biased region" description="Gly residues" evidence="9">
    <location>
        <begin position="199"/>
        <end position="208"/>
    </location>
</feature>
<dbReference type="GeneID" id="31357051"/>
<dbReference type="AlphaFoldDB" id="D3AZQ9"/>
<dbReference type="GO" id="GO:0003779">
    <property type="term" value="F:actin binding"/>
    <property type="evidence" value="ECO:0007669"/>
    <property type="project" value="UniProtKB-KW"/>
</dbReference>
<dbReference type="GO" id="GO:0005856">
    <property type="term" value="C:cytoskeleton"/>
    <property type="evidence" value="ECO:0007669"/>
    <property type="project" value="UniProtKB-SubCell"/>
</dbReference>
<dbReference type="InterPro" id="IPR000697">
    <property type="entry name" value="WH1/EVH1_dom"/>
</dbReference>
<feature type="region of interest" description="Disordered" evidence="9">
    <location>
        <begin position="108"/>
        <end position="216"/>
    </location>
</feature>
<evidence type="ECO:0000256" key="4">
    <source>
        <dbReference type="ARBA" id="ARBA00022490"/>
    </source>
</evidence>
<dbReference type="Pfam" id="PF02205">
    <property type="entry name" value="WH2"/>
    <property type="match status" value="1"/>
</dbReference>
<dbReference type="InParanoid" id="D3AZQ9"/>
<evidence type="ECO:0000256" key="6">
    <source>
        <dbReference type="ARBA" id="ARBA00023212"/>
    </source>
</evidence>
<dbReference type="GO" id="GO:0005737">
    <property type="term" value="C:cytoplasm"/>
    <property type="evidence" value="ECO:0007669"/>
    <property type="project" value="UniProtKB-ARBA"/>
</dbReference>
<dbReference type="InterPro" id="IPR011993">
    <property type="entry name" value="PH-like_dom_sf"/>
</dbReference>
<dbReference type="SMART" id="SM00461">
    <property type="entry name" value="WH1"/>
    <property type="match status" value="1"/>
</dbReference>
<dbReference type="InterPro" id="IPR014885">
    <property type="entry name" value="VASP_tetra"/>
</dbReference>
<dbReference type="SUPFAM" id="SSF50729">
    <property type="entry name" value="PH domain-like"/>
    <property type="match status" value="1"/>
</dbReference>
<comment type="subcellular location">
    <subcellularLocation>
        <location evidence="2">Cell projection</location>
    </subcellularLocation>
    <subcellularLocation>
        <location evidence="1">Cytoplasm</location>
        <location evidence="1">Cytoskeleton</location>
    </subcellularLocation>
</comment>
<reference evidence="11 12" key="1">
    <citation type="journal article" date="2011" name="Genome Res.">
        <title>Phylogeny-wide analysis of social amoeba genomes highlights ancient origins for complex intercellular communication.</title>
        <authorList>
            <person name="Heidel A.J."/>
            <person name="Lawal H.M."/>
            <person name="Felder M."/>
            <person name="Schilde C."/>
            <person name="Helps N.R."/>
            <person name="Tunggal B."/>
            <person name="Rivero F."/>
            <person name="John U."/>
            <person name="Schleicher M."/>
            <person name="Eichinger L."/>
            <person name="Platzer M."/>
            <person name="Noegel A.A."/>
            <person name="Schaap P."/>
            <person name="Gloeckner G."/>
        </authorList>
    </citation>
    <scope>NUCLEOTIDE SEQUENCE [LARGE SCALE GENOMIC DNA]</scope>
    <source>
        <strain evidence="12">ATCC 26659 / Pp 5 / PN500</strain>
    </source>
</reference>
<evidence type="ECO:0000256" key="3">
    <source>
        <dbReference type="ARBA" id="ARBA00009785"/>
    </source>
</evidence>
<keyword evidence="12" id="KW-1185">Reference proteome</keyword>
<dbReference type="PROSITE" id="PS50229">
    <property type="entry name" value="WH1"/>
    <property type="match status" value="1"/>
</dbReference>
<evidence type="ECO:0000313" key="12">
    <source>
        <dbReference type="Proteomes" id="UP000001396"/>
    </source>
</evidence>
<dbReference type="InterPro" id="IPR003124">
    <property type="entry name" value="WH2_dom"/>
</dbReference>
<feature type="domain" description="WH1" evidence="10">
    <location>
        <begin position="1"/>
        <end position="108"/>
    </location>
</feature>
<dbReference type="PANTHER" id="PTHR11202:SF22">
    <property type="entry name" value="PROTEIN ENABLED"/>
    <property type="match status" value="1"/>
</dbReference>
<feature type="compositionally biased region" description="Pro residues" evidence="9">
    <location>
        <begin position="295"/>
        <end position="309"/>
    </location>
</feature>
<feature type="compositionally biased region" description="Low complexity" evidence="9">
    <location>
        <begin position="272"/>
        <end position="286"/>
    </location>
</feature>
<dbReference type="STRING" id="670386.D3AZQ9"/>
<keyword evidence="4" id="KW-0963">Cytoplasm</keyword>
<evidence type="ECO:0000256" key="1">
    <source>
        <dbReference type="ARBA" id="ARBA00004245"/>
    </source>
</evidence>
<feature type="non-terminal residue" evidence="11">
    <location>
        <position position="1"/>
    </location>
</feature>
<keyword evidence="6" id="KW-0206">Cytoskeleton</keyword>
<gene>
    <name evidence="11" type="primary">vasP</name>
    <name evidence="11" type="ORF">PPL_01522a</name>
</gene>
<evidence type="ECO:0000256" key="5">
    <source>
        <dbReference type="ARBA" id="ARBA00023203"/>
    </source>
</evidence>
<dbReference type="Gene3D" id="2.30.29.30">
    <property type="entry name" value="Pleckstrin-homology domain (PH domain)/Phosphotyrosine-binding domain (PTB)"/>
    <property type="match status" value="1"/>
</dbReference>
<keyword evidence="8" id="KW-0175">Coiled coil</keyword>
<dbReference type="GO" id="GO:0042995">
    <property type="term" value="C:cell projection"/>
    <property type="evidence" value="ECO:0007669"/>
    <property type="project" value="UniProtKB-SubCell"/>
</dbReference>
<dbReference type="InterPro" id="IPR038023">
    <property type="entry name" value="VASP_sf"/>
</dbReference>
<proteinExistence type="inferred from homology"/>
<feature type="region of interest" description="Disordered" evidence="9">
    <location>
        <begin position="228"/>
        <end position="351"/>
    </location>
</feature>
<dbReference type="Pfam" id="PF08776">
    <property type="entry name" value="VASP_tetra"/>
    <property type="match status" value="1"/>
</dbReference>
<dbReference type="PANTHER" id="PTHR11202">
    <property type="entry name" value="SPROUTY-RELATED, EVH1 DOMAIN-CONTAINING PROTEIN FAMILY MEMBER"/>
    <property type="match status" value="1"/>
</dbReference>
<protein>
    <submittedName>
        <fullName evidence="11">Vasodilator-stimulated phosphoprotein</fullName>
    </submittedName>
</protein>
<feature type="compositionally biased region" description="Pro residues" evidence="9">
    <location>
        <begin position="167"/>
        <end position="197"/>
    </location>
</feature>
<dbReference type="SUPFAM" id="SSF118370">
    <property type="entry name" value="Vasodilator-stimulated phosphoprotein, VASP, tetramerisation domain"/>
    <property type="match status" value="1"/>
</dbReference>
<comment type="caution">
    <text evidence="11">The sequence shown here is derived from an EMBL/GenBank/DDBJ whole genome shotgun (WGS) entry which is preliminary data.</text>
</comment>
<evidence type="ECO:0000256" key="7">
    <source>
        <dbReference type="ARBA" id="ARBA00023273"/>
    </source>
</evidence>
<evidence type="ECO:0000256" key="2">
    <source>
        <dbReference type="ARBA" id="ARBA00004316"/>
    </source>
</evidence>
<dbReference type="Gene3D" id="1.20.5.1160">
    <property type="entry name" value="Vasodilator-stimulated phosphoprotein"/>
    <property type="match status" value="1"/>
</dbReference>
<accession>D3AZQ9</accession>
<dbReference type="RefSeq" id="XP_020436646.1">
    <property type="nucleotide sequence ID" value="XM_020572529.1"/>
</dbReference>
<dbReference type="Proteomes" id="UP000001396">
    <property type="component" value="Unassembled WGS sequence"/>
</dbReference>
<dbReference type="OMA" id="RTHFGIN"/>
<dbReference type="FunCoup" id="D3AZQ9">
    <property type="interactions" value="2"/>
</dbReference>
<evidence type="ECO:0000256" key="8">
    <source>
        <dbReference type="SAM" id="Coils"/>
    </source>
</evidence>
<evidence type="ECO:0000259" key="10">
    <source>
        <dbReference type="PROSITE" id="PS50229"/>
    </source>
</evidence>
<name>D3AZQ9_HETP5</name>
<keyword evidence="7" id="KW-0966">Cell projection</keyword>
<evidence type="ECO:0000256" key="9">
    <source>
        <dbReference type="SAM" id="MobiDB-lite"/>
    </source>
</evidence>